<reference evidence="2" key="1">
    <citation type="submission" date="2020-02" db="EMBL/GenBank/DDBJ databases">
        <title>Flavobacterium sp. genome.</title>
        <authorList>
            <person name="Jung H.S."/>
            <person name="Baek J.H."/>
            <person name="Jeon C.O."/>
        </authorList>
    </citation>
    <scope>NUCLEOTIDE SEQUENCE</scope>
    <source>
        <strain evidence="2">SE-s28</strain>
    </source>
</reference>
<dbReference type="RefSeq" id="WP_169528701.1">
    <property type="nucleotide sequence ID" value="NZ_JAAMPU010000108.1"/>
</dbReference>
<sequence>MKRDELLSQIQPTFIQLREVSDALRDQFNRPPSYGGWTPGQAVRHIQMFTGGMVRLITSDSDEKREPENEKVKQLVSIFLDPDNKFDAPEFIVPENKAFDIERFHSYFADFSSQLQAATQGNDLSYICKGFEIPGLGPMTRLEFVAFTVFHTQRHIRQLERMIVDFNASTF</sequence>
<dbReference type="AlphaFoldDB" id="A0A972JHV4"/>
<evidence type="ECO:0000259" key="1">
    <source>
        <dbReference type="Pfam" id="PF12867"/>
    </source>
</evidence>
<dbReference type="InterPro" id="IPR034660">
    <property type="entry name" value="DinB/YfiT-like"/>
</dbReference>
<evidence type="ECO:0000313" key="2">
    <source>
        <dbReference type="EMBL" id="NMH29621.1"/>
    </source>
</evidence>
<feature type="domain" description="DinB-like" evidence="1">
    <location>
        <begin position="26"/>
        <end position="159"/>
    </location>
</feature>
<comment type="caution">
    <text evidence="2">The sequence shown here is derived from an EMBL/GenBank/DDBJ whole genome shotgun (WGS) entry which is preliminary data.</text>
</comment>
<dbReference type="Gene3D" id="1.20.120.450">
    <property type="entry name" value="dinb family like domain"/>
    <property type="match status" value="1"/>
</dbReference>
<evidence type="ECO:0000313" key="3">
    <source>
        <dbReference type="Proteomes" id="UP000712080"/>
    </source>
</evidence>
<gene>
    <name evidence="2" type="ORF">G6047_16390</name>
</gene>
<dbReference type="InterPro" id="IPR024775">
    <property type="entry name" value="DinB-like"/>
</dbReference>
<accession>A0A972JHV4</accession>
<proteinExistence type="predicted"/>
<organism evidence="2 3">
    <name type="scientific">Flavobacterium silvaticum</name>
    <dbReference type="NCBI Taxonomy" id="1852020"/>
    <lineage>
        <taxon>Bacteria</taxon>
        <taxon>Pseudomonadati</taxon>
        <taxon>Bacteroidota</taxon>
        <taxon>Flavobacteriia</taxon>
        <taxon>Flavobacteriales</taxon>
        <taxon>Flavobacteriaceae</taxon>
        <taxon>Flavobacterium</taxon>
    </lineage>
</organism>
<dbReference type="Proteomes" id="UP000712080">
    <property type="component" value="Unassembled WGS sequence"/>
</dbReference>
<keyword evidence="3" id="KW-1185">Reference proteome</keyword>
<dbReference type="Pfam" id="PF12867">
    <property type="entry name" value="DinB_2"/>
    <property type="match status" value="1"/>
</dbReference>
<dbReference type="SUPFAM" id="SSF109854">
    <property type="entry name" value="DinB/YfiT-like putative metalloenzymes"/>
    <property type="match status" value="1"/>
</dbReference>
<protein>
    <submittedName>
        <fullName evidence="2">DinB family protein</fullName>
    </submittedName>
</protein>
<name>A0A972JHV4_9FLAO</name>
<dbReference type="EMBL" id="JAAMPU010000108">
    <property type="protein sequence ID" value="NMH29621.1"/>
    <property type="molecule type" value="Genomic_DNA"/>
</dbReference>